<dbReference type="InterPro" id="IPR056118">
    <property type="entry name" value="DUF7701"/>
</dbReference>
<feature type="domain" description="DUF7701" evidence="1">
    <location>
        <begin position="9"/>
        <end position="94"/>
    </location>
</feature>
<dbReference type="OrthoDB" id="4763567at2"/>
<accession>A0A4P6Q2H6</accession>
<dbReference type="EMBL" id="CP036455">
    <property type="protein sequence ID" value="QBI53441.1"/>
    <property type="molecule type" value="Genomic_DNA"/>
</dbReference>
<reference evidence="2 3" key="1">
    <citation type="submission" date="2019-02" db="EMBL/GenBank/DDBJ databases">
        <authorList>
            <person name="Khodamoradi S."/>
            <person name="Hahnke R.L."/>
            <person name="Kaempfer P."/>
            <person name="Schumann P."/>
            <person name="Rohde M."/>
            <person name="Steinert M."/>
            <person name="Luzhetskyy A."/>
            <person name="Wink J."/>
            <person name="Ruckert C."/>
        </authorList>
    </citation>
    <scope>NUCLEOTIDE SEQUENCE [LARGE SCALE GENOMIC DNA]</scope>
    <source>
        <strain evidence="2 3">M2</strain>
    </source>
</reference>
<sequence length="102" mass="11427">MTAPDHTTTYVDHARHLLTQRHPDLADEPVLLDHYALLVHAKAGATTPGDVHDAWSLWRSRSRPDHRSIIPFNQLAHDVQRLDQPYVDAIRAAAAALGIGRR</sequence>
<name>A0A4P6Q2H6_9ACTN</name>
<gene>
    <name evidence="2" type="ORF">EKD16_08235</name>
</gene>
<dbReference type="RefSeq" id="WP_131097808.1">
    <property type="nucleotide sequence ID" value="NZ_CP036455.1"/>
</dbReference>
<organism evidence="2 3">
    <name type="scientific">Streptomonospora litoralis</name>
    <dbReference type="NCBI Taxonomy" id="2498135"/>
    <lineage>
        <taxon>Bacteria</taxon>
        <taxon>Bacillati</taxon>
        <taxon>Actinomycetota</taxon>
        <taxon>Actinomycetes</taxon>
        <taxon>Streptosporangiales</taxon>
        <taxon>Nocardiopsidaceae</taxon>
        <taxon>Streptomonospora</taxon>
    </lineage>
</organism>
<dbReference type="KEGG" id="strr:EKD16_08235"/>
<keyword evidence="3" id="KW-1185">Reference proteome</keyword>
<dbReference type="Proteomes" id="UP000292235">
    <property type="component" value="Chromosome"/>
</dbReference>
<evidence type="ECO:0000259" key="1">
    <source>
        <dbReference type="Pfam" id="PF24792"/>
    </source>
</evidence>
<proteinExistence type="predicted"/>
<dbReference type="Pfam" id="PF24792">
    <property type="entry name" value="DUF7701"/>
    <property type="match status" value="1"/>
</dbReference>
<protein>
    <recommendedName>
        <fullName evidence="1">DUF7701 domain-containing protein</fullName>
    </recommendedName>
</protein>
<evidence type="ECO:0000313" key="3">
    <source>
        <dbReference type="Proteomes" id="UP000292235"/>
    </source>
</evidence>
<evidence type="ECO:0000313" key="2">
    <source>
        <dbReference type="EMBL" id="QBI53441.1"/>
    </source>
</evidence>
<dbReference type="AlphaFoldDB" id="A0A4P6Q2H6"/>